<organism evidence="1 2">
    <name type="scientific">Shewanella halifaxensis (strain HAW-EB4)</name>
    <dbReference type="NCBI Taxonomy" id="458817"/>
    <lineage>
        <taxon>Bacteria</taxon>
        <taxon>Pseudomonadati</taxon>
        <taxon>Pseudomonadota</taxon>
        <taxon>Gammaproteobacteria</taxon>
        <taxon>Alteromonadales</taxon>
        <taxon>Shewanellaceae</taxon>
        <taxon>Shewanella</taxon>
    </lineage>
</organism>
<dbReference type="eggNOG" id="ENOG5033NB6">
    <property type="taxonomic scope" value="Bacteria"/>
</dbReference>
<dbReference type="Proteomes" id="UP000001317">
    <property type="component" value="Chromosome"/>
</dbReference>
<gene>
    <name evidence="1" type="ordered locus">Shal_3159</name>
</gene>
<keyword evidence="2" id="KW-1185">Reference proteome</keyword>
<dbReference type="EMBL" id="CP000931">
    <property type="protein sequence ID" value="ABZ77706.1"/>
    <property type="molecule type" value="Genomic_DNA"/>
</dbReference>
<sequence length="163" mass="17971">MLLIGGLFLTPMAASASENVQNDDMRSAELLSAAVQTESQNSAVVDITSLKSSGLTTDLTKSIPLTLQDKQARQTDKNGSEYAPLVSQRFISFAQHDLLQTRPDYLLAFEFTSPAVPSLTVGYRIDFTPAVDWSLHIESASHRLCAWKESNLLYRFSQARSLS</sequence>
<accession>B0TQB4</accession>
<proteinExistence type="predicted"/>
<dbReference type="AlphaFoldDB" id="B0TQB4"/>
<dbReference type="KEGG" id="shl:Shal_3159"/>
<reference evidence="1" key="1">
    <citation type="submission" date="2008-01" db="EMBL/GenBank/DDBJ databases">
        <title>Complete sequence of Shewanella halifaxensis HAW-EB4.</title>
        <authorList>
            <consortium name="US DOE Joint Genome Institute"/>
            <person name="Copeland A."/>
            <person name="Lucas S."/>
            <person name="Lapidus A."/>
            <person name="Glavina del Rio T."/>
            <person name="Dalin E."/>
            <person name="Tice H."/>
            <person name="Bruce D."/>
            <person name="Goodwin L."/>
            <person name="Pitluck S."/>
            <person name="Sims D."/>
            <person name="Brettin T."/>
            <person name="Detter J.C."/>
            <person name="Han C."/>
            <person name="Kuske C.R."/>
            <person name="Schmutz J."/>
            <person name="Larimer F."/>
            <person name="Land M."/>
            <person name="Hauser L."/>
            <person name="Kyrpides N."/>
            <person name="Kim E."/>
            <person name="Zhao J.-S."/>
            <person name="Richardson P."/>
        </authorList>
    </citation>
    <scope>NUCLEOTIDE SEQUENCE [LARGE SCALE GENOMIC DNA]</scope>
    <source>
        <strain evidence="1">HAW-EB4</strain>
    </source>
</reference>
<name>B0TQB4_SHEHH</name>
<evidence type="ECO:0000313" key="1">
    <source>
        <dbReference type="EMBL" id="ABZ77706.1"/>
    </source>
</evidence>
<dbReference type="HOGENOM" id="CLU_126009_0_0_6"/>
<evidence type="ECO:0000313" key="2">
    <source>
        <dbReference type="Proteomes" id="UP000001317"/>
    </source>
</evidence>
<protein>
    <submittedName>
        <fullName evidence="1">Uncharacterized protein</fullName>
    </submittedName>
</protein>